<dbReference type="InterPro" id="IPR013556">
    <property type="entry name" value="Flag_M-ring_C"/>
</dbReference>
<evidence type="ECO:0000256" key="10">
    <source>
        <dbReference type="SAM" id="MobiDB-lite"/>
    </source>
</evidence>
<reference evidence="14" key="1">
    <citation type="submission" date="2016-04" db="EMBL/GenBank/DDBJ databases">
        <authorList>
            <person name="Evans L.H."/>
            <person name="Alamgir A."/>
            <person name="Owens N."/>
            <person name="Weber N.D."/>
            <person name="Virtaneva K."/>
            <person name="Barbian K."/>
            <person name="Babar A."/>
            <person name="Rosenke K."/>
        </authorList>
    </citation>
    <scope>NUCLEOTIDE SEQUENCE</scope>
    <source>
        <strain evidence="14">86</strain>
    </source>
</reference>
<dbReference type="InterPro" id="IPR045851">
    <property type="entry name" value="AMP-bd_C_sf"/>
</dbReference>
<organism evidence="14">
    <name type="scientific">uncultured Alphaproteobacteria bacterium</name>
    <dbReference type="NCBI Taxonomy" id="91750"/>
    <lineage>
        <taxon>Bacteria</taxon>
        <taxon>Pseudomonadati</taxon>
        <taxon>Pseudomonadota</taxon>
        <taxon>Alphaproteobacteria</taxon>
        <taxon>environmental samples</taxon>
    </lineage>
</organism>
<evidence type="ECO:0000256" key="4">
    <source>
        <dbReference type="ARBA" id="ARBA00022475"/>
    </source>
</evidence>
<feature type="domain" description="Flagellar M-ring N-terminal" evidence="12">
    <location>
        <begin position="38"/>
        <end position="212"/>
    </location>
</feature>
<dbReference type="Pfam" id="PF08345">
    <property type="entry name" value="YscJ_FliF_C"/>
    <property type="match status" value="1"/>
</dbReference>
<feature type="transmembrane region" description="Helical" evidence="11">
    <location>
        <begin position="437"/>
        <end position="455"/>
    </location>
</feature>
<accession>A0A212JQ56</accession>
<evidence type="ECO:0000259" key="12">
    <source>
        <dbReference type="Pfam" id="PF01514"/>
    </source>
</evidence>
<dbReference type="EMBL" id="FLUO01000001">
    <property type="protein sequence ID" value="SBW01604.1"/>
    <property type="molecule type" value="Genomic_DNA"/>
</dbReference>
<name>A0A212JQ56_9PROT</name>
<keyword evidence="6 11" id="KW-1133">Transmembrane helix</keyword>
<proteinExistence type="inferred from homology"/>
<dbReference type="Gene3D" id="3.30.300.30">
    <property type="match status" value="1"/>
</dbReference>
<evidence type="ECO:0000256" key="1">
    <source>
        <dbReference type="ARBA" id="ARBA00004117"/>
    </source>
</evidence>
<feature type="compositionally biased region" description="Polar residues" evidence="10">
    <location>
        <begin position="298"/>
        <end position="325"/>
    </location>
</feature>
<keyword evidence="14" id="KW-0282">Flagellum</keyword>
<dbReference type="GO" id="GO:0005886">
    <property type="term" value="C:plasma membrane"/>
    <property type="evidence" value="ECO:0007669"/>
    <property type="project" value="UniProtKB-SubCell"/>
</dbReference>
<comment type="subcellular location">
    <subcellularLocation>
        <location evidence="1 9">Bacterial flagellum basal body</location>
    </subcellularLocation>
    <subcellularLocation>
        <location evidence="2">Cell membrane</location>
        <topology evidence="2">Multi-pass membrane protein</topology>
    </subcellularLocation>
</comment>
<evidence type="ECO:0000256" key="6">
    <source>
        <dbReference type="ARBA" id="ARBA00022989"/>
    </source>
</evidence>
<evidence type="ECO:0000256" key="7">
    <source>
        <dbReference type="ARBA" id="ARBA00023136"/>
    </source>
</evidence>
<evidence type="ECO:0000256" key="8">
    <source>
        <dbReference type="ARBA" id="ARBA00023143"/>
    </source>
</evidence>
<dbReference type="NCBIfam" id="TIGR00206">
    <property type="entry name" value="fliF"/>
    <property type="match status" value="1"/>
</dbReference>
<evidence type="ECO:0000256" key="2">
    <source>
        <dbReference type="ARBA" id="ARBA00004651"/>
    </source>
</evidence>
<dbReference type="PRINTS" id="PR01009">
    <property type="entry name" value="FLGMRINGFLIF"/>
</dbReference>
<evidence type="ECO:0000313" key="14">
    <source>
        <dbReference type="EMBL" id="SBW01604.1"/>
    </source>
</evidence>
<keyword evidence="14" id="KW-0969">Cilium</keyword>
<dbReference type="AlphaFoldDB" id="A0A212JQ56"/>
<keyword evidence="5 11" id="KW-0812">Transmembrane</keyword>
<feature type="domain" description="Flagellar M-ring C-terminal" evidence="13">
    <location>
        <begin position="245"/>
        <end position="407"/>
    </location>
</feature>
<evidence type="ECO:0000256" key="11">
    <source>
        <dbReference type="SAM" id="Phobius"/>
    </source>
</evidence>
<dbReference type="GO" id="GO:0009431">
    <property type="term" value="C:bacterial-type flagellum basal body, MS ring"/>
    <property type="evidence" value="ECO:0007669"/>
    <property type="project" value="InterPro"/>
</dbReference>
<dbReference type="InterPro" id="IPR000067">
    <property type="entry name" value="FlgMring_FliF"/>
</dbReference>
<protein>
    <recommendedName>
        <fullName evidence="9">Flagellar M-ring protein</fullName>
    </recommendedName>
</protein>
<evidence type="ECO:0000256" key="9">
    <source>
        <dbReference type="PIRNR" id="PIRNR004862"/>
    </source>
</evidence>
<dbReference type="GO" id="GO:0003774">
    <property type="term" value="F:cytoskeletal motor activity"/>
    <property type="evidence" value="ECO:0007669"/>
    <property type="project" value="InterPro"/>
</dbReference>
<dbReference type="GO" id="GO:0071973">
    <property type="term" value="P:bacterial-type flagellum-dependent cell motility"/>
    <property type="evidence" value="ECO:0007669"/>
    <property type="project" value="InterPro"/>
</dbReference>
<dbReference type="Pfam" id="PF01514">
    <property type="entry name" value="YscJ_FliF"/>
    <property type="match status" value="1"/>
</dbReference>
<dbReference type="PANTHER" id="PTHR30046:SF0">
    <property type="entry name" value="FLAGELLAR M-RING PROTEIN"/>
    <property type="match status" value="1"/>
</dbReference>
<gene>
    <name evidence="14" type="ORF">KL86APRO_11460</name>
</gene>
<comment type="similarity">
    <text evidence="3 9">Belongs to the FliF family.</text>
</comment>
<keyword evidence="7 11" id="KW-0472">Membrane</keyword>
<evidence type="ECO:0000259" key="13">
    <source>
        <dbReference type="Pfam" id="PF08345"/>
    </source>
</evidence>
<keyword evidence="8 9" id="KW-0975">Bacterial flagellum</keyword>
<dbReference type="InterPro" id="IPR043427">
    <property type="entry name" value="YscJ/FliF"/>
</dbReference>
<evidence type="ECO:0000256" key="5">
    <source>
        <dbReference type="ARBA" id="ARBA00022692"/>
    </source>
</evidence>
<keyword evidence="4" id="KW-1003">Cell membrane</keyword>
<dbReference type="InterPro" id="IPR006182">
    <property type="entry name" value="FliF_N_dom"/>
</dbReference>
<sequence length="543" mass="59986">MNAFIQSLRSLGPARLMAMAAVSVGLLGFIIYFTMRMGSPKMELLYSDLDTGAARAITQQLDARQIPYQLRADGRDIYVPGDQMLKMRLETAEVAHNSGIVNGYELFDKMDALGATNFMQNVNLVRALEGELARTIMSVGTVKQARVHLVLPKREMFSRETQEPSASVILRVQGGRLSKEQISAIQYLVASAVPKLKPSRISIVDDKGQLLARGFEDDKQVMISTQEEMRQAQERRLSQNVEDLLARTIGPGKVRAQVSVEMDFDRVVTNAETYDPDGQVVRSTVTENEAARTDEQQNDSVTVQQNMPDPNLNNNQGRATSSNQRTVETTNYEITKKVANSVRENGVIKRLSIAVLVDGVQVAAADGTKTYQDRSPEEMDKIATLVRSAVGYDAQRGDQVDVINMRFQTLDDALGPADETLFLGFTKAEIMRMAEGLGVAVVAILVILLIVRPLVTRAFESLPTPSEQASRQLLTEATTPQLAAPAGAMVPSDDEDLETEELIDIDKVEGRVRASSLRKIGEIVQKHPEEALSIVRNWMYQET</sequence>
<feature type="transmembrane region" description="Helical" evidence="11">
    <location>
        <begin position="16"/>
        <end position="35"/>
    </location>
</feature>
<dbReference type="PIRSF" id="PIRSF004862">
    <property type="entry name" value="FliF"/>
    <property type="match status" value="1"/>
</dbReference>
<keyword evidence="14" id="KW-0966">Cell projection</keyword>
<comment type="function">
    <text evidence="9">The M ring may be actively involved in energy transduction.</text>
</comment>
<feature type="region of interest" description="Disordered" evidence="10">
    <location>
        <begin position="287"/>
        <end position="325"/>
    </location>
</feature>
<evidence type="ECO:0000256" key="3">
    <source>
        <dbReference type="ARBA" id="ARBA00007971"/>
    </source>
</evidence>
<dbReference type="PANTHER" id="PTHR30046">
    <property type="entry name" value="FLAGELLAR M-RING PROTEIN"/>
    <property type="match status" value="1"/>
</dbReference>